<dbReference type="PANTHER" id="PTHR46060">
    <property type="entry name" value="MARINER MOS1 TRANSPOSASE-LIKE PROTEIN"/>
    <property type="match status" value="1"/>
</dbReference>
<accession>A0A4C1V4E4</accession>
<evidence type="ECO:0000313" key="2">
    <source>
        <dbReference type="Proteomes" id="UP000299102"/>
    </source>
</evidence>
<evidence type="ECO:0000313" key="1">
    <source>
        <dbReference type="EMBL" id="GBP33152.1"/>
    </source>
</evidence>
<reference evidence="1 2" key="1">
    <citation type="journal article" date="2019" name="Commun. Biol.">
        <title>The bagworm genome reveals a unique fibroin gene that provides high tensile strength.</title>
        <authorList>
            <person name="Kono N."/>
            <person name="Nakamura H."/>
            <person name="Ohtoshi R."/>
            <person name="Tomita M."/>
            <person name="Numata K."/>
            <person name="Arakawa K."/>
        </authorList>
    </citation>
    <scope>NUCLEOTIDE SEQUENCE [LARGE SCALE GENOMIC DNA]</scope>
</reference>
<keyword evidence="2" id="KW-1185">Reference proteome</keyword>
<gene>
    <name evidence="1" type="ORF">EVAR_14833_1</name>
</gene>
<dbReference type="PANTHER" id="PTHR46060:SF1">
    <property type="entry name" value="MARINER MOS1 TRANSPOSASE-LIKE PROTEIN"/>
    <property type="match status" value="1"/>
</dbReference>
<evidence type="ECO:0008006" key="3">
    <source>
        <dbReference type="Google" id="ProtNLM"/>
    </source>
</evidence>
<dbReference type="Proteomes" id="UP000299102">
    <property type="component" value="Unassembled WGS sequence"/>
</dbReference>
<dbReference type="OrthoDB" id="10017160at2759"/>
<name>A0A4C1V4E4_EUMVA</name>
<proteinExistence type="predicted"/>
<dbReference type="InterPro" id="IPR052709">
    <property type="entry name" value="Transposase-MT_Hybrid"/>
</dbReference>
<comment type="caution">
    <text evidence="1">The sequence shown here is derived from an EMBL/GenBank/DDBJ whole genome shotgun (WGS) entry which is preliminary data.</text>
</comment>
<sequence length="135" mass="16088">MIFYEFRCHLRQQESYNRLPLAFHDTDPYLPTVYNWFNKFKCVRTNLTEDLRDERPSTATLEDKINAIRLMIEIDKRVSYQQIWISLGIGMSQVHKMLHEYLAKALYSVDNLIICPMLKNSIVSLVPRNNVKFCR</sequence>
<organism evidence="1 2">
    <name type="scientific">Eumeta variegata</name>
    <name type="common">Bagworm moth</name>
    <name type="synonym">Eumeta japonica</name>
    <dbReference type="NCBI Taxonomy" id="151549"/>
    <lineage>
        <taxon>Eukaryota</taxon>
        <taxon>Metazoa</taxon>
        <taxon>Ecdysozoa</taxon>
        <taxon>Arthropoda</taxon>
        <taxon>Hexapoda</taxon>
        <taxon>Insecta</taxon>
        <taxon>Pterygota</taxon>
        <taxon>Neoptera</taxon>
        <taxon>Endopterygota</taxon>
        <taxon>Lepidoptera</taxon>
        <taxon>Glossata</taxon>
        <taxon>Ditrysia</taxon>
        <taxon>Tineoidea</taxon>
        <taxon>Psychidae</taxon>
        <taxon>Oiketicinae</taxon>
        <taxon>Eumeta</taxon>
    </lineage>
</organism>
<protein>
    <recommendedName>
        <fullName evidence="3">Histone-lysine N-methyltransferase SETMAR</fullName>
    </recommendedName>
</protein>
<dbReference type="AlphaFoldDB" id="A0A4C1V4E4"/>
<dbReference type="EMBL" id="BGZK01000270">
    <property type="protein sequence ID" value="GBP33152.1"/>
    <property type="molecule type" value="Genomic_DNA"/>
</dbReference>